<evidence type="ECO:0000256" key="1">
    <source>
        <dbReference type="SAM" id="MobiDB-lite"/>
    </source>
</evidence>
<protein>
    <submittedName>
        <fullName evidence="2">Uncharacterized protein</fullName>
    </submittedName>
</protein>
<dbReference type="AlphaFoldDB" id="A0AAP0IHP1"/>
<feature type="compositionally biased region" description="Pro residues" evidence="1">
    <location>
        <begin position="15"/>
        <end position="24"/>
    </location>
</feature>
<reference evidence="2 3" key="1">
    <citation type="submission" date="2024-01" db="EMBL/GenBank/DDBJ databases">
        <title>Genome assemblies of Stephania.</title>
        <authorList>
            <person name="Yang L."/>
        </authorList>
    </citation>
    <scope>NUCLEOTIDE SEQUENCE [LARGE SCALE GENOMIC DNA]</scope>
    <source>
        <strain evidence="2">YNDBR</strain>
        <tissue evidence="2">Leaf</tissue>
    </source>
</reference>
<evidence type="ECO:0000313" key="2">
    <source>
        <dbReference type="EMBL" id="KAK9114692.1"/>
    </source>
</evidence>
<evidence type="ECO:0000313" key="3">
    <source>
        <dbReference type="Proteomes" id="UP001420932"/>
    </source>
</evidence>
<keyword evidence="3" id="KW-1185">Reference proteome</keyword>
<name>A0AAP0IHP1_9MAGN</name>
<comment type="caution">
    <text evidence="2">The sequence shown here is derived from an EMBL/GenBank/DDBJ whole genome shotgun (WGS) entry which is preliminary data.</text>
</comment>
<organism evidence="2 3">
    <name type="scientific">Stephania yunnanensis</name>
    <dbReference type="NCBI Taxonomy" id="152371"/>
    <lineage>
        <taxon>Eukaryota</taxon>
        <taxon>Viridiplantae</taxon>
        <taxon>Streptophyta</taxon>
        <taxon>Embryophyta</taxon>
        <taxon>Tracheophyta</taxon>
        <taxon>Spermatophyta</taxon>
        <taxon>Magnoliopsida</taxon>
        <taxon>Ranunculales</taxon>
        <taxon>Menispermaceae</taxon>
        <taxon>Menispermoideae</taxon>
        <taxon>Cissampelideae</taxon>
        <taxon>Stephania</taxon>
    </lineage>
</organism>
<feature type="region of interest" description="Disordered" evidence="1">
    <location>
        <begin position="1"/>
        <end position="24"/>
    </location>
</feature>
<sequence>MTNRTTPWIEQTPALLPPGRLPSSPPSTTSFLHFSWPNSTTIAHPHLLLPCLITTVPTSSSLLFGRTLDPKPPLSPPPTTTKFHITPKSSPKPDFLPKSNYPTDVHLT</sequence>
<gene>
    <name evidence="2" type="ORF">Syun_021489</name>
</gene>
<feature type="compositionally biased region" description="Pro residues" evidence="1">
    <location>
        <begin position="70"/>
        <end position="79"/>
    </location>
</feature>
<dbReference type="EMBL" id="JBBNAF010000009">
    <property type="protein sequence ID" value="KAK9114692.1"/>
    <property type="molecule type" value="Genomic_DNA"/>
</dbReference>
<accession>A0AAP0IHP1</accession>
<proteinExistence type="predicted"/>
<feature type="region of interest" description="Disordered" evidence="1">
    <location>
        <begin position="64"/>
        <end position="108"/>
    </location>
</feature>
<dbReference type="Proteomes" id="UP001420932">
    <property type="component" value="Unassembled WGS sequence"/>
</dbReference>